<dbReference type="PANTHER" id="PTHR10815">
    <property type="entry name" value="METHYLATED-DNA--PROTEIN-CYSTEINE METHYLTRANSFERASE"/>
    <property type="match status" value="1"/>
</dbReference>
<dbReference type="InterPro" id="IPR008332">
    <property type="entry name" value="MethylG_MeTrfase_N"/>
</dbReference>
<dbReference type="InterPro" id="IPR023546">
    <property type="entry name" value="MGMT"/>
</dbReference>
<proteinExistence type="inferred from homology"/>
<protein>
    <recommendedName>
        <fullName evidence="9">Methylated-DNA--protein-cysteine methyltransferase</fullName>
        <ecNumber evidence="9">2.1.1.63</ecNumber>
    </recommendedName>
    <alternativeName>
        <fullName evidence="9">6-O-methylguanine-DNA methyltransferase</fullName>
        <shortName evidence="9">MGMT</shortName>
    </alternativeName>
    <alternativeName>
        <fullName evidence="9">O-6-methylguanine-DNA-alkyltransferase</fullName>
    </alternativeName>
</protein>
<evidence type="ECO:0000256" key="6">
    <source>
        <dbReference type="ARBA" id="ARBA00022763"/>
    </source>
</evidence>
<comment type="subcellular location">
    <subcellularLocation>
        <location evidence="9">Cytoplasm</location>
    </subcellularLocation>
</comment>
<evidence type="ECO:0000256" key="4">
    <source>
        <dbReference type="ARBA" id="ARBA00022603"/>
    </source>
</evidence>
<feature type="active site" description="Nucleophile; methyl group acceptor" evidence="9">
    <location>
        <position position="130"/>
    </location>
</feature>
<dbReference type="AlphaFoldDB" id="A0A369Z380"/>
<dbReference type="Pfam" id="PF02870">
    <property type="entry name" value="Methyltransf_1N"/>
    <property type="match status" value="1"/>
</dbReference>
<feature type="domain" description="Methylguanine DNA methyltransferase ribonuclease-like" evidence="11">
    <location>
        <begin position="4"/>
        <end position="74"/>
    </location>
</feature>
<accession>A0A369Z380</accession>
<dbReference type="EMBL" id="QEPW01000001">
    <property type="protein sequence ID" value="RDE99352.1"/>
    <property type="molecule type" value="Genomic_DNA"/>
</dbReference>
<evidence type="ECO:0000256" key="3">
    <source>
        <dbReference type="ARBA" id="ARBA00022490"/>
    </source>
</evidence>
<evidence type="ECO:0000313" key="12">
    <source>
        <dbReference type="EMBL" id="RDE99352.1"/>
    </source>
</evidence>
<evidence type="ECO:0000256" key="1">
    <source>
        <dbReference type="ARBA" id="ARBA00001286"/>
    </source>
</evidence>
<dbReference type="CDD" id="cd06445">
    <property type="entry name" value="ATase"/>
    <property type="match status" value="1"/>
</dbReference>
<evidence type="ECO:0000259" key="10">
    <source>
        <dbReference type="Pfam" id="PF01035"/>
    </source>
</evidence>
<comment type="caution">
    <text evidence="12">The sequence shown here is derived from an EMBL/GenBank/DDBJ whole genome shotgun (WGS) entry which is preliminary data.</text>
</comment>
<dbReference type="NCBIfam" id="TIGR00589">
    <property type="entry name" value="ogt"/>
    <property type="match status" value="1"/>
</dbReference>
<evidence type="ECO:0000256" key="2">
    <source>
        <dbReference type="ARBA" id="ARBA00008711"/>
    </source>
</evidence>
<dbReference type="Gene3D" id="3.30.160.70">
    <property type="entry name" value="Methylated DNA-protein cysteine methyltransferase domain"/>
    <property type="match status" value="1"/>
</dbReference>
<reference evidence="12 13" key="1">
    <citation type="submission" date="2018-05" db="EMBL/GenBank/DDBJ databases">
        <title>Draft Genome Sequences for a Diverse set of 7 Haemophilus Species.</title>
        <authorList>
            <person name="Nichols M."/>
            <person name="Topaz N."/>
            <person name="Wang X."/>
            <person name="Wang X."/>
            <person name="Boxrud D."/>
        </authorList>
    </citation>
    <scope>NUCLEOTIDE SEQUENCE [LARGE SCALE GENOMIC DNA]</scope>
    <source>
        <strain evidence="12 13">C2008001710</strain>
    </source>
</reference>
<dbReference type="InterPro" id="IPR036217">
    <property type="entry name" value="MethylDNA_cys_MeTrfase_DNAb"/>
</dbReference>
<dbReference type="SUPFAM" id="SSF46767">
    <property type="entry name" value="Methylated DNA-protein cysteine methyltransferase, C-terminal domain"/>
    <property type="match status" value="1"/>
</dbReference>
<dbReference type="InterPro" id="IPR014048">
    <property type="entry name" value="MethylDNA_cys_MeTrfase_DNA-bd"/>
</dbReference>
<dbReference type="Pfam" id="PF01035">
    <property type="entry name" value="DNA_binding_1"/>
    <property type="match status" value="1"/>
</dbReference>
<comment type="miscellaneous">
    <text evidence="9">This enzyme catalyzes only one turnover and therefore is not strictly catalytic. According to one definition, an enzyme is a biocatalyst that acts repeatedly and over many reaction cycles.</text>
</comment>
<keyword evidence="5 9" id="KW-0808">Transferase</keyword>
<dbReference type="PROSITE" id="PS00374">
    <property type="entry name" value="MGMT"/>
    <property type="match status" value="1"/>
</dbReference>
<evidence type="ECO:0000256" key="5">
    <source>
        <dbReference type="ARBA" id="ARBA00022679"/>
    </source>
</evidence>
<evidence type="ECO:0000313" key="13">
    <source>
        <dbReference type="Proteomes" id="UP000253910"/>
    </source>
</evidence>
<evidence type="ECO:0000256" key="9">
    <source>
        <dbReference type="HAMAP-Rule" id="MF_00772"/>
    </source>
</evidence>
<dbReference type="InterPro" id="IPR036631">
    <property type="entry name" value="MGMT_N_sf"/>
</dbReference>
<dbReference type="EC" id="2.1.1.63" evidence="9"/>
<comment type="catalytic activity">
    <reaction evidence="8 9">
        <text>a 6-O-methyl-2'-deoxyguanosine in DNA + L-cysteinyl-[protein] = S-methyl-L-cysteinyl-[protein] + a 2'-deoxyguanosine in DNA</text>
        <dbReference type="Rhea" id="RHEA:24000"/>
        <dbReference type="Rhea" id="RHEA-COMP:10131"/>
        <dbReference type="Rhea" id="RHEA-COMP:10132"/>
        <dbReference type="Rhea" id="RHEA-COMP:11367"/>
        <dbReference type="Rhea" id="RHEA-COMP:11368"/>
        <dbReference type="ChEBI" id="CHEBI:29950"/>
        <dbReference type="ChEBI" id="CHEBI:82612"/>
        <dbReference type="ChEBI" id="CHEBI:85445"/>
        <dbReference type="ChEBI" id="CHEBI:85448"/>
        <dbReference type="EC" id="2.1.1.63"/>
    </reaction>
</comment>
<dbReference type="GO" id="GO:0005737">
    <property type="term" value="C:cytoplasm"/>
    <property type="evidence" value="ECO:0007669"/>
    <property type="project" value="UniProtKB-SubCell"/>
</dbReference>
<sequence length="179" mass="20081">MTALFYAYMDSPIGRLLMLSDGENLTNLDCELEQTRPNPNWILRENLPLFEKVRCALRRYFNGEPENFSDIPLLPKGTAFQQTIWKALRQIPYGKTASYGGLAESINNPKAVRAVGGAVGSNPISIIIPCHRVLGKKCEITGFGGGLPAKRFLLKLENIPYIDKGVEYVKPKLLKKYHE</sequence>
<keyword evidence="4 9" id="KW-0489">Methyltransferase</keyword>
<gene>
    <name evidence="12" type="ORF">DPV87_00590</name>
</gene>
<dbReference type="PANTHER" id="PTHR10815:SF5">
    <property type="entry name" value="METHYLATED-DNA--PROTEIN-CYSTEINE METHYLTRANSFERASE"/>
    <property type="match status" value="1"/>
</dbReference>
<dbReference type="Gene3D" id="1.10.10.10">
    <property type="entry name" value="Winged helix-like DNA-binding domain superfamily/Winged helix DNA-binding domain"/>
    <property type="match status" value="1"/>
</dbReference>
<dbReference type="RefSeq" id="WP_111314781.1">
    <property type="nucleotide sequence ID" value="NZ_QEPW01000001.1"/>
</dbReference>
<keyword evidence="6 9" id="KW-0227">DNA damage</keyword>
<comment type="similarity">
    <text evidence="2 9">Belongs to the MGMT family.</text>
</comment>
<dbReference type="GO" id="GO:0032259">
    <property type="term" value="P:methylation"/>
    <property type="evidence" value="ECO:0007669"/>
    <property type="project" value="UniProtKB-KW"/>
</dbReference>
<evidence type="ECO:0000259" key="11">
    <source>
        <dbReference type="Pfam" id="PF02870"/>
    </source>
</evidence>
<feature type="domain" description="Methylated-DNA-[protein]-cysteine S-methyltransferase DNA binding" evidence="10">
    <location>
        <begin position="79"/>
        <end position="158"/>
    </location>
</feature>
<evidence type="ECO:0000256" key="7">
    <source>
        <dbReference type="ARBA" id="ARBA00023204"/>
    </source>
</evidence>
<keyword evidence="7 9" id="KW-0234">DNA repair</keyword>
<keyword evidence="3 9" id="KW-0963">Cytoplasm</keyword>
<dbReference type="GO" id="GO:0003908">
    <property type="term" value="F:methylated-DNA-[protein]-cysteine S-methyltransferase activity"/>
    <property type="evidence" value="ECO:0007669"/>
    <property type="project" value="UniProtKB-UniRule"/>
</dbReference>
<evidence type="ECO:0000256" key="8">
    <source>
        <dbReference type="ARBA" id="ARBA00049348"/>
    </source>
</evidence>
<dbReference type="HAMAP" id="MF_00772">
    <property type="entry name" value="OGT"/>
    <property type="match status" value="1"/>
</dbReference>
<dbReference type="Proteomes" id="UP000253910">
    <property type="component" value="Unassembled WGS sequence"/>
</dbReference>
<comment type="function">
    <text evidence="9">Involved in the cellular defense against the biological effects of O6-methylguanine (O6-MeG) and O4-methylthymine (O4-MeT) in DNA. Repairs the methylated nucleobase in DNA by stoichiometrically transferring the methyl group to a cysteine residue in the enzyme. This is a suicide reaction: the enzyme is irreversibly inactivated.</text>
</comment>
<dbReference type="FunFam" id="1.10.10.10:FF:000214">
    <property type="entry name" value="Methylated-DNA--protein-cysteine methyltransferase"/>
    <property type="match status" value="1"/>
</dbReference>
<name>A0A369Z380_HAEPA</name>
<comment type="catalytic activity">
    <reaction evidence="1 9">
        <text>a 4-O-methyl-thymidine in DNA + L-cysteinyl-[protein] = a thymidine in DNA + S-methyl-L-cysteinyl-[protein]</text>
        <dbReference type="Rhea" id="RHEA:53428"/>
        <dbReference type="Rhea" id="RHEA-COMP:10131"/>
        <dbReference type="Rhea" id="RHEA-COMP:10132"/>
        <dbReference type="Rhea" id="RHEA-COMP:13555"/>
        <dbReference type="Rhea" id="RHEA-COMP:13556"/>
        <dbReference type="ChEBI" id="CHEBI:29950"/>
        <dbReference type="ChEBI" id="CHEBI:82612"/>
        <dbReference type="ChEBI" id="CHEBI:137386"/>
        <dbReference type="ChEBI" id="CHEBI:137387"/>
        <dbReference type="EC" id="2.1.1.63"/>
    </reaction>
</comment>
<dbReference type="GO" id="GO:0006307">
    <property type="term" value="P:DNA alkylation repair"/>
    <property type="evidence" value="ECO:0007669"/>
    <property type="project" value="UniProtKB-UniRule"/>
</dbReference>
<dbReference type="InterPro" id="IPR001497">
    <property type="entry name" value="MethylDNA_cys_MeTrfase_AS"/>
</dbReference>
<dbReference type="SUPFAM" id="SSF53155">
    <property type="entry name" value="Methylated DNA-protein cysteine methyltransferase domain"/>
    <property type="match status" value="1"/>
</dbReference>
<dbReference type="InterPro" id="IPR036388">
    <property type="entry name" value="WH-like_DNA-bd_sf"/>
</dbReference>
<organism evidence="12 13">
    <name type="scientific">Haemophilus parainfluenzae</name>
    <dbReference type="NCBI Taxonomy" id="729"/>
    <lineage>
        <taxon>Bacteria</taxon>
        <taxon>Pseudomonadati</taxon>
        <taxon>Pseudomonadota</taxon>
        <taxon>Gammaproteobacteria</taxon>
        <taxon>Pasteurellales</taxon>
        <taxon>Pasteurellaceae</taxon>
        <taxon>Haemophilus</taxon>
    </lineage>
</organism>